<evidence type="ECO:0000256" key="6">
    <source>
        <dbReference type="ARBA" id="ARBA00023180"/>
    </source>
</evidence>
<dbReference type="PANTHER" id="PTHR12370">
    <property type="entry name" value="PHOSPHOLIPASE B-RELATED"/>
    <property type="match status" value="1"/>
</dbReference>
<protein>
    <recommendedName>
        <fullName evidence="7">Phospholipase B-like</fullName>
        <ecNumber evidence="7">3.1.1.-</ecNumber>
    </recommendedName>
</protein>
<evidence type="ECO:0000256" key="2">
    <source>
        <dbReference type="ARBA" id="ARBA00022729"/>
    </source>
</evidence>
<evidence type="ECO:0000256" key="1">
    <source>
        <dbReference type="ARBA" id="ARBA00007835"/>
    </source>
</evidence>
<evidence type="ECO:0000313" key="9">
    <source>
        <dbReference type="EMBL" id="CAE7264097.1"/>
    </source>
</evidence>
<reference evidence="9" key="1">
    <citation type="submission" date="2021-02" db="EMBL/GenBank/DDBJ databases">
        <authorList>
            <person name="Dougan E. K."/>
            <person name="Rhodes N."/>
            <person name="Thang M."/>
            <person name="Chan C."/>
        </authorList>
    </citation>
    <scope>NUCLEOTIDE SEQUENCE</scope>
</reference>
<keyword evidence="10" id="KW-1185">Reference proteome</keyword>
<gene>
    <name evidence="9" type="primary">plbB</name>
    <name evidence="9" type="ORF">SNAT2548_LOCUS13901</name>
</gene>
<keyword evidence="4 7" id="KW-0442">Lipid degradation</keyword>
<comment type="similarity">
    <text evidence="1 7">Belongs to the phospholipase B-like family.</text>
</comment>
<dbReference type="EMBL" id="CAJNDS010001535">
    <property type="protein sequence ID" value="CAE7264097.1"/>
    <property type="molecule type" value="Genomic_DNA"/>
</dbReference>
<keyword evidence="6" id="KW-0325">Glycoprotein</keyword>
<dbReference type="Gene3D" id="3.60.60.30">
    <property type="match status" value="1"/>
</dbReference>
<keyword evidence="2" id="KW-0732">Signal</keyword>
<dbReference type="Pfam" id="PF04916">
    <property type="entry name" value="Phospholip_B"/>
    <property type="match status" value="1"/>
</dbReference>
<comment type="function">
    <text evidence="7">Putative phospholipase.</text>
</comment>
<dbReference type="InterPro" id="IPR007000">
    <property type="entry name" value="PLipase_B-like"/>
</dbReference>
<evidence type="ECO:0000256" key="3">
    <source>
        <dbReference type="ARBA" id="ARBA00022801"/>
    </source>
</evidence>
<keyword evidence="5 7" id="KW-0443">Lipid metabolism</keyword>
<dbReference type="Proteomes" id="UP000604046">
    <property type="component" value="Unassembled WGS sequence"/>
</dbReference>
<dbReference type="GO" id="GO:0005576">
    <property type="term" value="C:extracellular region"/>
    <property type="evidence" value="ECO:0007669"/>
    <property type="project" value="TreeGrafter"/>
</dbReference>
<dbReference type="AlphaFoldDB" id="A0A812MIS0"/>
<feature type="region of interest" description="Disordered" evidence="8">
    <location>
        <begin position="1"/>
        <end position="22"/>
    </location>
</feature>
<evidence type="ECO:0000256" key="4">
    <source>
        <dbReference type="ARBA" id="ARBA00022963"/>
    </source>
</evidence>
<evidence type="ECO:0000256" key="7">
    <source>
        <dbReference type="RuleBase" id="RU364138"/>
    </source>
</evidence>
<accession>A0A812MIS0</accession>
<dbReference type="PANTHER" id="PTHR12370:SF3">
    <property type="entry name" value="PHOSPHOLIPASE B-LIKE 2-RELATED"/>
    <property type="match status" value="1"/>
</dbReference>
<organism evidence="9 10">
    <name type="scientific">Symbiodinium natans</name>
    <dbReference type="NCBI Taxonomy" id="878477"/>
    <lineage>
        <taxon>Eukaryota</taxon>
        <taxon>Sar</taxon>
        <taxon>Alveolata</taxon>
        <taxon>Dinophyceae</taxon>
        <taxon>Suessiales</taxon>
        <taxon>Symbiodiniaceae</taxon>
        <taxon>Symbiodinium</taxon>
    </lineage>
</organism>
<dbReference type="EC" id="3.1.1.-" evidence="7"/>
<evidence type="ECO:0000313" key="10">
    <source>
        <dbReference type="Proteomes" id="UP000604046"/>
    </source>
</evidence>
<evidence type="ECO:0000256" key="8">
    <source>
        <dbReference type="SAM" id="MobiDB-lite"/>
    </source>
</evidence>
<name>A0A812MIS0_9DINO</name>
<comment type="caution">
    <text evidence="9">The sequence shown here is derived from an EMBL/GenBank/DDBJ whole genome shotgun (WGS) entry which is preliminary data.</text>
</comment>
<evidence type="ECO:0000256" key="5">
    <source>
        <dbReference type="ARBA" id="ARBA00023098"/>
    </source>
</evidence>
<proteinExistence type="inferred from homology"/>
<dbReference type="GO" id="GO:0009395">
    <property type="term" value="P:phospholipid catabolic process"/>
    <property type="evidence" value="ECO:0007669"/>
    <property type="project" value="TreeGrafter"/>
</dbReference>
<sequence>MEQVGWAKLHVHGRQRSSSPSQKDRLRIAFAAGFAEGALTANRSYQHKLNYYQAYYGENKTRYAGAAAFLTQNDRFVREKIKSESDGWWAEIAVVWAQLDGLVAGNAAACGANCLTLLDFLFFQAEQDMDSVVVSPWHESEWTVERAAEFTLKTTHCSSIVRLAPNNSDLYVGHNTWTGYYSMLRLLKEYDLPLGGSADRVVFSGYFGQLYSGDDFYTLSSGLTVQETTNSLYNKTTAALIKPESVLTWARTLVANRRATDGPSWVRWFSPFNSGTINNQWQVVATSRFRPGEEVPNGMLIVLEQMPGLIVWEDVSEVLRSQGFWVSYNSPFFPEIREASGAQFMEERFGDAYSYTKNPRAKIFARDISNATDLAKVQHLLRYNNWQHDPLSAAGYSGPWEPRAPENAIAARYDLHPWANTTQAFGNTDGKICTAADCQALRFTAVSGPSADQQPPFSWTGRWASSPHLGQPEMFNFSWISFAAMPAPSTPTLVV</sequence>
<keyword evidence="3 7" id="KW-0378">Hydrolase</keyword>
<dbReference type="OrthoDB" id="443524at2759"/>
<dbReference type="GO" id="GO:0004620">
    <property type="term" value="F:phospholipase activity"/>
    <property type="evidence" value="ECO:0007669"/>
    <property type="project" value="InterPro"/>
</dbReference>